<protein>
    <submittedName>
        <fullName evidence="3">Sulfotransferase</fullName>
    </submittedName>
</protein>
<dbReference type="Pfam" id="PF13469">
    <property type="entry name" value="Sulfotransfer_3"/>
    <property type="match status" value="1"/>
</dbReference>
<keyword evidence="1" id="KW-0808">Transferase</keyword>
<dbReference type="SMART" id="SM00028">
    <property type="entry name" value="TPR"/>
    <property type="match status" value="4"/>
</dbReference>
<evidence type="ECO:0000313" key="3">
    <source>
        <dbReference type="EMBL" id="MCL1634211.1"/>
    </source>
</evidence>
<dbReference type="InterPro" id="IPR026634">
    <property type="entry name" value="TPST-like"/>
</dbReference>
<reference evidence="3 4" key="1">
    <citation type="submission" date="2022-05" db="EMBL/GenBank/DDBJ databases">
        <title>Luteimonas sp. SX5, whole genome shotgun sequencing project.</title>
        <authorList>
            <person name="Zhao G."/>
            <person name="Shen L."/>
        </authorList>
    </citation>
    <scope>NUCLEOTIDE SEQUENCE [LARGE SCALE GENOMIC DNA]</scope>
    <source>
        <strain evidence="3 4">SX5</strain>
    </source>
</reference>
<gene>
    <name evidence="3" type="ORF">M2650_06140</name>
</gene>
<dbReference type="SUPFAM" id="SSF52540">
    <property type="entry name" value="P-loop containing nucleoside triphosphate hydrolases"/>
    <property type="match status" value="1"/>
</dbReference>
<dbReference type="PANTHER" id="PTHR12788">
    <property type="entry name" value="PROTEIN-TYROSINE SULFOTRANSFERASE 2"/>
    <property type="match status" value="1"/>
</dbReference>
<dbReference type="Pfam" id="PF14559">
    <property type="entry name" value="TPR_19"/>
    <property type="match status" value="1"/>
</dbReference>
<organism evidence="3 4">
    <name type="scientific">Luteimonas galliterrae</name>
    <dbReference type="NCBI Taxonomy" id="2940486"/>
    <lineage>
        <taxon>Bacteria</taxon>
        <taxon>Pseudomonadati</taxon>
        <taxon>Pseudomonadota</taxon>
        <taxon>Gammaproteobacteria</taxon>
        <taxon>Lysobacterales</taxon>
        <taxon>Lysobacteraceae</taxon>
        <taxon>Luteimonas</taxon>
    </lineage>
</organism>
<dbReference type="Gene3D" id="3.40.50.300">
    <property type="entry name" value="P-loop containing nucleotide triphosphate hydrolases"/>
    <property type="match status" value="1"/>
</dbReference>
<keyword evidence="4" id="KW-1185">Reference proteome</keyword>
<dbReference type="SUPFAM" id="SSF48452">
    <property type="entry name" value="TPR-like"/>
    <property type="match status" value="2"/>
</dbReference>
<keyword evidence="2" id="KW-0802">TPR repeat</keyword>
<dbReference type="Gene3D" id="1.25.40.10">
    <property type="entry name" value="Tetratricopeptide repeat domain"/>
    <property type="match status" value="1"/>
</dbReference>
<feature type="repeat" description="TPR" evidence="2">
    <location>
        <begin position="279"/>
        <end position="312"/>
    </location>
</feature>
<dbReference type="Pfam" id="PF13181">
    <property type="entry name" value="TPR_8"/>
    <property type="match status" value="2"/>
</dbReference>
<sequence>MSVSEPTASLEIALAHASRLLATDPALAGEQATEILKVVENHPQALLVLGASHNARGDAARAAGILAPLAVEQPRSAFVQYELGVALSRLRRREEAVDALRRAVALKPELAQAWLALADQLTAGADAAGADAAYAAYVRYSTRDPELMAAAKALCENSIPEAEALLRRHLKKAPTDVAAIRMLAEVAARLGRDEDAERLLARCLELAPSFHGARQNYALVLNRGNKGAEALAEVETLLAIEPDNPGYRNLKAVILCRIGDYAPAIDIYDDLLRQFPQHAKIWMSYGHALKTAGHQDRAIRAYRRSIELNPAFGEAYWSLANLKTFRFDGDDVDAMRRQLQRVDLDVEHRLHFEFALGKALEDAGGYEASFGHYQRGNALRLSLAPYSADENAARTRRSKNTYTREFFEQRRGSGAEAADPIFIVGLPRAGSTLIEQILSSHSAVEGTMELPEIIAMTRELRQRTDAPQTTPYHDVLADLGADELRALGESYLQRTRIHRKRGAPFFIDKMPNNFAHVGLIQLALPNARIIDARRHPLACCFSAFKQHFARGQKFSYGLDDIGRYYRDYVELMAHFDEVLPGRVHRVIYENMVDDTEAEVRRLLDYCGLPFEAQCLRFFENDRPVRTASSEQVRKPIYREGIDHWRHYEAWLGPLKRALGPVLDAYPAVPEFPKG</sequence>
<proteinExistence type="predicted"/>
<evidence type="ECO:0000256" key="2">
    <source>
        <dbReference type="PROSITE-ProRule" id="PRU00339"/>
    </source>
</evidence>
<dbReference type="PANTHER" id="PTHR12788:SF10">
    <property type="entry name" value="PROTEIN-TYROSINE SULFOTRANSFERASE"/>
    <property type="match status" value="1"/>
</dbReference>
<dbReference type="InterPro" id="IPR019734">
    <property type="entry name" value="TPR_rpt"/>
</dbReference>
<dbReference type="EMBL" id="JAMBEP010000001">
    <property type="protein sequence ID" value="MCL1634211.1"/>
    <property type="molecule type" value="Genomic_DNA"/>
</dbReference>
<dbReference type="InterPro" id="IPR027417">
    <property type="entry name" value="P-loop_NTPase"/>
</dbReference>
<dbReference type="InterPro" id="IPR011990">
    <property type="entry name" value="TPR-like_helical_dom_sf"/>
</dbReference>
<evidence type="ECO:0000313" key="4">
    <source>
        <dbReference type="Proteomes" id="UP001431217"/>
    </source>
</evidence>
<comment type="caution">
    <text evidence="3">The sequence shown here is derived from an EMBL/GenBank/DDBJ whole genome shotgun (WGS) entry which is preliminary data.</text>
</comment>
<feature type="repeat" description="TPR" evidence="2">
    <location>
        <begin position="77"/>
        <end position="110"/>
    </location>
</feature>
<dbReference type="RefSeq" id="WP_249472504.1">
    <property type="nucleotide sequence ID" value="NZ_JAMBEP010000001.1"/>
</dbReference>
<evidence type="ECO:0000256" key="1">
    <source>
        <dbReference type="ARBA" id="ARBA00022679"/>
    </source>
</evidence>
<accession>A0ABT0MH56</accession>
<name>A0ABT0MH56_9GAMM</name>
<dbReference type="PROSITE" id="PS50005">
    <property type="entry name" value="TPR"/>
    <property type="match status" value="2"/>
</dbReference>
<dbReference type="Proteomes" id="UP001431217">
    <property type="component" value="Unassembled WGS sequence"/>
</dbReference>